<dbReference type="PANTHER" id="PTHR42686">
    <property type="entry name" value="GH17980P-RELATED"/>
    <property type="match status" value="1"/>
</dbReference>
<dbReference type="GO" id="GO:0005829">
    <property type="term" value="C:cytosol"/>
    <property type="evidence" value="ECO:0007669"/>
    <property type="project" value="TreeGrafter"/>
</dbReference>
<comment type="caution">
    <text evidence="2">The sequence shown here is derived from an EMBL/GenBank/DDBJ whole genome shotgun (WGS) entry which is preliminary data.</text>
</comment>
<dbReference type="CDD" id="cd19090">
    <property type="entry name" value="AKR_AKR15A-like"/>
    <property type="match status" value="1"/>
</dbReference>
<gene>
    <name evidence="2" type="ORF">EM932_03350</name>
</gene>
<accession>A0A4S1E125</accession>
<reference evidence="2 3" key="1">
    <citation type="submission" date="2019-04" db="EMBL/GenBank/DDBJ databases">
        <authorList>
            <person name="Liu A."/>
        </authorList>
    </citation>
    <scope>NUCLEOTIDE SEQUENCE [LARGE SCALE GENOMIC DNA]</scope>
    <source>
        <strain evidence="2 3">RZ03</strain>
    </source>
</reference>
<sequence>MMKPTYIDDYSKSIAFNNQSRLVYGTSALGGVWGSVKESESIDALLYALENGISVLDTAPSYANSELYVGKALKQWKGTRPFISTKVGRLKGEDAYEFKLDYSKEAMTRSLHQSLETLGLDYIDLLFLHEPQLVPLENMETILDTLKGFKQDGLVKKLGVGGNPSETFKPFITHNNFDVVSGFLRMDACNLSAFNGEIQQYKKEGIAYYAASALHFSLLGNRFEQYKKDGADGEWITQSDLDNAIKVKTIADRLNMSIATLAQRYLFSIAEADRVVMGARNLQQIQSTIADWKLGKLPEDIFNEITETVIA</sequence>
<dbReference type="SUPFAM" id="SSF51430">
    <property type="entry name" value="NAD(P)-linked oxidoreductase"/>
    <property type="match status" value="1"/>
</dbReference>
<keyword evidence="3" id="KW-1185">Reference proteome</keyword>
<dbReference type="OrthoDB" id="9773828at2"/>
<proteinExistence type="predicted"/>
<dbReference type="EMBL" id="SRSO01000003">
    <property type="protein sequence ID" value="TGV04257.1"/>
    <property type="molecule type" value="Genomic_DNA"/>
</dbReference>
<dbReference type="InterPro" id="IPR020471">
    <property type="entry name" value="AKR"/>
</dbReference>
<dbReference type="Gene3D" id="3.20.20.100">
    <property type="entry name" value="NADP-dependent oxidoreductase domain"/>
    <property type="match status" value="1"/>
</dbReference>
<dbReference type="InterPro" id="IPR036812">
    <property type="entry name" value="NAD(P)_OxRdtase_dom_sf"/>
</dbReference>
<dbReference type="PRINTS" id="PR00069">
    <property type="entry name" value="ALDKETRDTASE"/>
</dbReference>
<dbReference type="Proteomes" id="UP000307602">
    <property type="component" value="Unassembled WGS sequence"/>
</dbReference>
<dbReference type="InterPro" id="IPR023210">
    <property type="entry name" value="NADP_OxRdtase_dom"/>
</dbReference>
<evidence type="ECO:0000313" key="2">
    <source>
        <dbReference type="EMBL" id="TGV04257.1"/>
    </source>
</evidence>
<protein>
    <submittedName>
        <fullName evidence="2">Aldo/keto reductase</fullName>
    </submittedName>
</protein>
<evidence type="ECO:0000259" key="1">
    <source>
        <dbReference type="Pfam" id="PF00248"/>
    </source>
</evidence>
<dbReference type="AlphaFoldDB" id="A0A4S1E125"/>
<feature type="domain" description="NADP-dependent oxidoreductase" evidence="1">
    <location>
        <begin position="21"/>
        <end position="308"/>
    </location>
</feature>
<name>A0A4S1E125_9FLAO</name>
<evidence type="ECO:0000313" key="3">
    <source>
        <dbReference type="Proteomes" id="UP000307602"/>
    </source>
</evidence>
<dbReference type="Pfam" id="PF00248">
    <property type="entry name" value="Aldo_ket_red"/>
    <property type="match status" value="1"/>
</dbReference>
<organism evidence="2 3">
    <name type="scientific">Flavivirga rizhaonensis</name>
    <dbReference type="NCBI Taxonomy" id="2559571"/>
    <lineage>
        <taxon>Bacteria</taxon>
        <taxon>Pseudomonadati</taxon>
        <taxon>Bacteroidota</taxon>
        <taxon>Flavobacteriia</taxon>
        <taxon>Flavobacteriales</taxon>
        <taxon>Flavobacteriaceae</taxon>
        <taxon>Flavivirga</taxon>
    </lineage>
</organism>
<dbReference type="PANTHER" id="PTHR42686:SF1">
    <property type="entry name" value="GH17980P-RELATED"/>
    <property type="match status" value="1"/>
</dbReference>
<dbReference type="GO" id="GO:0016491">
    <property type="term" value="F:oxidoreductase activity"/>
    <property type="evidence" value="ECO:0007669"/>
    <property type="project" value="InterPro"/>
</dbReference>